<accession>A0A482X2V9</accession>
<keyword evidence="2" id="KW-1185">Reference proteome</keyword>
<organism evidence="1 2">
    <name type="scientific">Laodelphax striatellus</name>
    <name type="common">Small brown planthopper</name>
    <name type="synonym">Delphax striatella</name>
    <dbReference type="NCBI Taxonomy" id="195883"/>
    <lineage>
        <taxon>Eukaryota</taxon>
        <taxon>Metazoa</taxon>
        <taxon>Ecdysozoa</taxon>
        <taxon>Arthropoda</taxon>
        <taxon>Hexapoda</taxon>
        <taxon>Insecta</taxon>
        <taxon>Pterygota</taxon>
        <taxon>Neoptera</taxon>
        <taxon>Paraneoptera</taxon>
        <taxon>Hemiptera</taxon>
        <taxon>Auchenorrhyncha</taxon>
        <taxon>Fulgoroidea</taxon>
        <taxon>Delphacidae</taxon>
        <taxon>Criomorphinae</taxon>
        <taxon>Laodelphax</taxon>
    </lineage>
</organism>
<dbReference type="InParanoid" id="A0A482X2V9"/>
<evidence type="ECO:0000313" key="1">
    <source>
        <dbReference type="EMBL" id="RZF39868.1"/>
    </source>
</evidence>
<evidence type="ECO:0000313" key="2">
    <source>
        <dbReference type="Proteomes" id="UP000291343"/>
    </source>
</evidence>
<sequence>MKNERKRRSSVAFVERSPANCIDGDGDSIVAPHLNPIKGNWPLDVSVSFHSESFPTSQSRLQICWIPTGRLVADG</sequence>
<name>A0A482X2V9_LAOST</name>
<reference evidence="1 2" key="1">
    <citation type="journal article" date="2017" name="Gigascience">
        <title>Genome sequence of the small brown planthopper, Laodelphax striatellus.</title>
        <authorList>
            <person name="Zhu J."/>
            <person name="Jiang F."/>
            <person name="Wang X."/>
            <person name="Yang P."/>
            <person name="Bao Y."/>
            <person name="Zhao W."/>
            <person name="Wang W."/>
            <person name="Lu H."/>
            <person name="Wang Q."/>
            <person name="Cui N."/>
            <person name="Li J."/>
            <person name="Chen X."/>
            <person name="Luo L."/>
            <person name="Yu J."/>
            <person name="Kang L."/>
            <person name="Cui F."/>
        </authorList>
    </citation>
    <scope>NUCLEOTIDE SEQUENCE [LARGE SCALE GENOMIC DNA]</scope>
    <source>
        <strain evidence="1">Lst14</strain>
    </source>
</reference>
<comment type="caution">
    <text evidence="1">The sequence shown here is derived from an EMBL/GenBank/DDBJ whole genome shotgun (WGS) entry which is preliminary data.</text>
</comment>
<gene>
    <name evidence="1" type="ORF">LSTR_LSTR014167</name>
</gene>
<dbReference type="AlphaFoldDB" id="A0A482X2V9"/>
<proteinExistence type="predicted"/>
<protein>
    <submittedName>
        <fullName evidence="1">Uncharacterized protein</fullName>
    </submittedName>
</protein>
<dbReference type="Proteomes" id="UP000291343">
    <property type="component" value="Unassembled WGS sequence"/>
</dbReference>
<dbReference type="EMBL" id="QKKF02019538">
    <property type="protein sequence ID" value="RZF39868.1"/>
    <property type="molecule type" value="Genomic_DNA"/>
</dbReference>